<evidence type="ECO:0000259" key="10">
    <source>
        <dbReference type="Pfam" id="PF00675"/>
    </source>
</evidence>
<feature type="domain" description="Peptidase M16 N-terminal" evidence="10">
    <location>
        <begin position="37"/>
        <end position="182"/>
    </location>
</feature>
<dbReference type="GO" id="GO:0004222">
    <property type="term" value="F:metalloendopeptidase activity"/>
    <property type="evidence" value="ECO:0007669"/>
    <property type="project" value="UniProtKB-EC"/>
</dbReference>
<dbReference type="EMBL" id="CYPS01000064">
    <property type="protein sequence ID" value="CUH45008.1"/>
    <property type="molecule type" value="Genomic_DNA"/>
</dbReference>
<keyword evidence="5 12" id="KW-0378">Hydrolase</keyword>
<evidence type="ECO:0000313" key="12">
    <source>
        <dbReference type="EMBL" id="CUH45008.1"/>
    </source>
</evidence>
<comment type="similarity">
    <text evidence="2 8">Belongs to the peptidase M16 family.</text>
</comment>
<dbReference type="RefSeq" id="WP_058274948.1">
    <property type="nucleotide sequence ID" value="NZ_CYPS01000064.1"/>
</dbReference>
<evidence type="ECO:0000256" key="5">
    <source>
        <dbReference type="ARBA" id="ARBA00022801"/>
    </source>
</evidence>
<dbReference type="GO" id="GO:0006508">
    <property type="term" value="P:proteolysis"/>
    <property type="evidence" value="ECO:0007669"/>
    <property type="project" value="UniProtKB-KW"/>
</dbReference>
<dbReference type="InterPro" id="IPR007863">
    <property type="entry name" value="Peptidase_M16_C"/>
</dbReference>
<evidence type="ECO:0000313" key="13">
    <source>
        <dbReference type="Proteomes" id="UP000050786"/>
    </source>
</evidence>
<keyword evidence="6" id="KW-0862">Zinc</keyword>
<dbReference type="InterPro" id="IPR011765">
    <property type="entry name" value="Pept_M16_N"/>
</dbReference>
<evidence type="ECO:0000256" key="7">
    <source>
        <dbReference type="ARBA" id="ARBA00023049"/>
    </source>
</evidence>
<proteinExistence type="inferred from homology"/>
<keyword evidence="3 12" id="KW-0645">Protease</keyword>
<evidence type="ECO:0000256" key="9">
    <source>
        <dbReference type="SAM" id="SignalP"/>
    </source>
</evidence>
<sequence length="446" mass="49530">MVRALALSAALMAATPLAASEGHEAVTTFTLDNGMDVVVIEDHRAPVVQHMVWYRAGSADEPVGSSGVAHFLEHLLFKGTDTLAPGEFSATVAANGGTDNAFTSYDYTAYFQRVAADRLELMMRMEADRMRNIRLNDEDIATERDVILEERNQRTDNSPRALFGEQMSASQYLNHRYGVPIIGWRHEMETLDMEDALSFYQTHYAPNNAILVVTGDVEPDEVKSLAEQYYGVIPANPDLPERVRSQEPPQTAERRLTYKDARVSQPYVQRSYLAPERDPGEQEKAAALFLLAELLGGSTTSYLNEKLQFEQQKVVYTGAFYRGVSLDDTTFDLIVVPAAGVSLQEAEDAMDQVVADFIAEGVNEEDLDRIKMQLRASQTYARDNVDGIGNRYGRALTSGLTVEDVQAWPDILQAVTGDEIIAAAREVIQPETSVTGWLMRDDEVTQ</sequence>
<evidence type="ECO:0000256" key="6">
    <source>
        <dbReference type="ARBA" id="ARBA00022833"/>
    </source>
</evidence>
<feature type="chain" id="PRO_5006061346" evidence="9">
    <location>
        <begin position="20"/>
        <end position="446"/>
    </location>
</feature>
<dbReference type="PANTHER" id="PTHR43690:SF17">
    <property type="entry name" value="PROTEIN YHJJ"/>
    <property type="match status" value="1"/>
</dbReference>
<evidence type="ECO:0000256" key="1">
    <source>
        <dbReference type="ARBA" id="ARBA00001947"/>
    </source>
</evidence>
<dbReference type="InterPro" id="IPR011249">
    <property type="entry name" value="Metalloenz_LuxS/M16"/>
</dbReference>
<dbReference type="AlphaFoldDB" id="A0A0P1E9F5"/>
<accession>A0A0P1E9F5</accession>
<dbReference type="InterPro" id="IPR050626">
    <property type="entry name" value="Peptidase_M16"/>
</dbReference>
<comment type="cofactor">
    <cofactor evidence="1">
        <name>Zn(2+)</name>
        <dbReference type="ChEBI" id="CHEBI:29105"/>
    </cofactor>
</comment>
<dbReference type="Pfam" id="PF00675">
    <property type="entry name" value="Peptidase_M16"/>
    <property type="match status" value="1"/>
</dbReference>
<organism evidence="12 13">
    <name type="scientific">Ruegeria atlantica</name>
    <dbReference type="NCBI Taxonomy" id="81569"/>
    <lineage>
        <taxon>Bacteria</taxon>
        <taxon>Pseudomonadati</taxon>
        <taxon>Pseudomonadota</taxon>
        <taxon>Alphaproteobacteria</taxon>
        <taxon>Rhodobacterales</taxon>
        <taxon>Roseobacteraceae</taxon>
        <taxon>Ruegeria</taxon>
    </lineage>
</organism>
<evidence type="ECO:0000256" key="2">
    <source>
        <dbReference type="ARBA" id="ARBA00007261"/>
    </source>
</evidence>
<feature type="domain" description="Peptidase M16 C-terminal" evidence="11">
    <location>
        <begin position="191"/>
        <end position="374"/>
    </location>
</feature>
<evidence type="ECO:0000259" key="11">
    <source>
        <dbReference type="Pfam" id="PF05193"/>
    </source>
</evidence>
<dbReference type="SUPFAM" id="SSF63411">
    <property type="entry name" value="LuxS/MPP-like metallohydrolase"/>
    <property type="match status" value="2"/>
</dbReference>
<reference evidence="13" key="1">
    <citation type="submission" date="2015-09" db="EMBL/GenBank/DDBJ databases">
        <authorList>
            <person name="Rodrigo-Torres L."/>
            <person name="Arahal D.R."/>
        </authorList>
    </citation>
    <scope>NUCLEOTIDE SEQUENCE [LARGE SCALE GENOMIC DNA]</scope>
    <source>
        <strain evidence="13">CECT 4293</strain>
    </source>
</reference>
<feature type="signal peptide" evidence="9">
    <location>
        <begin position="1"/>
        <end position="19"/>
    </location>
</feature>
<dbReference type="InterPro" id="IPR001431">
    <property type="entry name" value="Pept_M16_Zn_BS"/>
</dbReference>
<dbReference type="Pfam" id="PF05193">
    <property type="entry name" value="Peptidase_M16_C"/>
    <property type="match status" value="1"/>
</dbReference>
<dbReference type="Proteomes" id="UP000050786">
    <property type="component" value="Unassembled WGS sequence"/>
</dbReference>
<keyword evidence="13" id="KW-1185">Reference proteome</keyword>
<dbReference type="PROSITE" id="PS00143">
    <property type="entry name" value="INSULINASE"/>
    <property type="match status" value="1"/>
</dbReference>
<evidence type="ECO:0000256" key="8">
    <source>
        <dbReference type="RuleBase" id="RU004447"/>
    </source>
</evidence>
<dbReference type="EC" id="3.4.24.55" evidence="12"/>
<keyword evidence="9" id="KW-0732">Signal</keyword>
<keyword evidence="7" id="KW-0482">Metalloprotease</keyword>
<evidence type="ECO:0000256" key="3">
    <source>
        <dbReference type="ARBA" id="ARBA00022670"/>
    </source>
</evidence>
<gene>
    <name evidence="12" type="primary">ptrA_2</name>
    <name evidence="12" type="ORF">RUM4293_03918</name>
</gene>
<protein>
    <submittedName>
        <fullName evidence="12">Protease 3</fullName>
        <ecNumber evidence="12">3.4.24.55</ecNumber>
    </submittedName>
</protein>
<dbReference type="PANTHER" id="PTHR43690">
    <property type="entry name" value="NARDILYSIN"/>
    <property type="match status" value="1"/>
</dbReference>
<dbReference type="Gene3D" id="3.30.830.10">
    <property type="entry name" value="Metalloenzyme, LuxS/M16 peptidase-like"/>
    <property type="match status" value="2"/>
</dbReference>
<dbReference type="GO" id="GO:0046872">
    <property type="term" value="F:metal ion binding"/>
    <property type="evidence" value="ECO:0007669"/>
    <property type="project" value="UniProtKB-KW"/>
</dbReference>
<name>A0A0P1E9F5_9RHOB</name>
<keyword evidence="4" id="KW-0479">Metal-binding</keyword>
<evidence type="ECO:0000256" key="4">
    <source>
        <dbReference type="ARBA" id="ARBA00022723"/>
    </source>
</evidence>